<feature type="non-terminal residue" evidence="2">
    <location>
        <position position="1"/>
    </location>
</feature>
<dbReference type="EMBL" id="CAJMWZ010002346">
    <property type="protein sequence ID" value="CAE6454156.1"/>
    <property type="molecule type" value="Genomic_DNA"/>
</dbReference>
<dbReference type="InterPro" id="IPR036047">
    <property type="entry name" value="F-box-like_dom_sf"/>
</dbReference>
<organism evidence="2 3">
    <name type="scientific">Rhizoctonia solani</name>
    <dbReference type="NCBI Taxonomy" id="456999"/>
    <lineage>
        <taxon>Eukaryota</taxon>
        <taxon>Fungi</taxon>
        <taxon>Dikarya</taxon>
        <taxon>Basidiomycota</taxon>
        <taxon>Agaricomycotina</taxon>
        <taxon>Agaricomycetes</taxon>
        <taxon>Cantharellales</taxon>
        <taxon>Ceratobasidiaceae</taxon>
        <taxon>Rhizoctonia</taxon>
    </lineage>
</organism>
<dbReference type="Pfam" id="PF12937">
    <property type="entry name" value="F-box-like"/>
    <property type="match status" value="1"/>
</dbReference>
<dbReference type="SUPFAM" id="SSF81383">
    <property type="entry name" value="F-box domain"/>
    <property type="match status" value="1"/>
</dbReference>
<gene>
    <name evidence="2" type="ORF">RDB_LOCUS43695</name>
</gene>
<proteinExistence type="predicted"/>
<dbReference type="InterPro" id="IPR032675">
    <property type="entry name" value="LRR_dom_sf"/>
</dbReference>
<dbReference type="Gene3D" id="3.80.10.10">
    <property type="entry name" value="Ribonuclease Inhibitor"/>
    <property type="match status" value="1"/>
</dbReference>
<comment type="caution">
    <text evidence="2">The sequence shown here is derived from an EMBL/GenBank/DDBJ whole genome shotgun (WGS) entry which is preliminary data.</text>
</comment>
<name>A0A8H3BCC1_9AGAM</name>
<sequence length="460" mass="52432">MACFDELPDVAIYAILSHLEFRRDLAVCCLVSKNLRALATSSLYHTIYLGFAVHVEQIARRFVEEGLAVAQARNPTKSRLAKKCTSSYVRYLIFDDNRYTTLYKRDELLCDYSISELQPAIPYLKNLTTLAWRSQWLPEKTALFNSLRTHCSQLRSVEIHNWFHVFEPTPDYYADSLFAFTNLDRLAINSRFLAHGQNRLPESIIAAIRASPNLKSLELDLGEPNIETDRTWSPNKLFKEVGLTFPELHTLRLGGRVVLQWPLTLSKPSTFFRLFFERHQMLQSISIAWAPGLNEQNDLGPETVVSLFPSVHHFEGPAFLCASMLRSPLALQLESLSVLDKQLGNSKTEHIDKLASAAESLPKLSTLNFYLESDPQAQYRAIREISRIAPSLTEVCVQGLHIDLKMSIVEALRHASNLRKLTARVSIVTPKALRKLLSVCPRIEELQDTYKPHAIRSWRV</sequence>
<dbReference type="SUPFAM" id="SSF52047">
    <property type="entry name" value="RNI-like"/>
    <property type="match status" value="1"/>
</dbReference>
<dbReference type="Proteomes" id="UP000663850">
    <property type="component" value="Unassembled WGS sequence"/>
</dbReference>
<evidence type="ECO:0000259" key="1">
    <source>
        <dbReference type="SMART" id="SM00256"/>
    </source>
</evidence>
<feature type="domain" description="F-box" evidence="1">
    <location>
        <begin position="7"/>
        <end position="48"/>
    </location>
</feature>
<dbReference type="InterPro" id="IPR001810">
    <property type="entry name" value="F-box_dom"/>
</dbReference>
<dbReference type="AlphaFoldDB" id="A0A8H3BCC1"/>
<accession>A0A8H3BCC1</accession>
<evidence type="ECO:0000313" key="2">
    <source>
        <dbReference type="EMBL" id="CAE6454156.1"/>
    </source>
</evidence>
<evidence type="ECO:0000313" key="3">
    <source>
        <dbReference type="Proteomes" id="UP000663850"/>
    </source>
</evidence>
<dbReference type="SMART" id="SM00256">
    <property type="entry name" value="FBOX"/>
    <property type="match status" value="1"/>
</dbReference>
<reference evidence="2" key="1">
    <citation type="submission" date="2021-01" db="EMBL/GenBank/DDBJ databases">
        <authorList>
            <person name="Kaushik A."/>
        </authorList>
    </citation>
    <scope>NUCLEOTIDE SEQUENCE</scope>
    <source>
        <strain evidence="2">Type strain: AG8-Rh-89/</strain>
    </source>
</reference>
<protein>
    <recommendedName>
        <fullName evidence="1">F-box domain-containing protein</fullName>
    </recommendedName>
</protein>